<name>A0A161TM68_BACCE</name>
<accession>A0A161TM68</accession>
<comment type="caution">
    <text evidence="1">The sequence shown here is derived from an EMBL/GenBank/DDBJ whole genome shotgun (WGS) entry which is preliminary data.</text>
</comment>
<gene>
    <name evidence="1" type="ORF">B4088_6387</name>
</gene>
<dbReference type="AlphaFoldDB" id="A0A161TM68"/>
<evidence type="ECO:0000313" key="2">
    <source>
        <dbReference type="Proteomes" id="UP000076482"/>
    </source>
</evidence>
<protein>
    <submittedName>
        <fullName evidence="1">Uncharacterized protein</fullName>
    </submittedName>
</protein>
<sequence>MTYKALCFVFIAALSFYAKKNDSFFNAHYKNASKKLPFP</sequence>
<reference evidence="1 2" key="1">
    <citation type="submission" date="2015-09" db="EMBL/GenBank/DDBJ databases">
        <title>Bacillus cereus food isolates.</title>
        <authorList>
            <person name="Boekhorst J."/>
        </authorList>
    </citation>
    <scope>NUCLEOTIDE SEQUENCE [LARGE SCALE GENOMIC DNA]</scope>
    <source>
        <strain evidence="1 2">B4088</strain>
    </source>
</reference>
<proteinExistence type="predicted"/>
<dbReference type="Proteomes" id="UP000076482">
    <property type="component" value="Unassembled WGS sequence"/>
</dbReference>
<dbReference type="EMBL" id="LJKE01000132">
    <property type="protein sequence ID" value="KZD50190.1"/>
    <property type="molecule type" value="Genomic_DNA"/>
</dbReference>
<evidence type="ECO:0000313" key="1">
    <source>
        <dbReference type="EMBL" id="KZD50190.1"/>
    </source>
</evidence>
<organism evidence="1 2">
    <name type="scientific">Bacillus cereus</name>
    <dbReference type="NCBI Taxonomy" id="1396"/>
    <lineage>
        <taxon>Bacteria</taxon>
        <taxon>Bacillati</taxon>
        <taxon>Bacillota</taxon>
        <taxon>Bacilli</taxon>
        <taxon>Bacillales</taxon>
        <taxon>Bacillaceae</taxon>
        <taxon>Bacillus</taxon>
        <taxon>Bacillus cereus group</taxon>
    </lineage>
</organism>